<dbReference type="RefSeq" id="WP_111652521.1">
    <property type="nucleotide sequence ID" value="NZ_JACHWI010000007.1"/>
</dbReference>
<dbReference type="Proteomes" id="UP000249341">
    <property type="component" value="Unassembled WGS sequence"/>
</dbReference>
<evidence type="ECO:0000313" key="2">
    <source>
        <dbReference type="EMBL" id="RAK30467.1"/>
    </source>
</evidence>
<sequence length="210" mass="22480">MRLLTRSALTLAIAAVLSPALPAAAAAPTTSPSGTPQSGLLTEKDLPQRYRQATQDPYAHVFATLFTSDKACGLALPEQSRRALFVTKDKYALDVETLTEVVAKTGTARDLVAAAAGLPKRCATFETPEYTIRVTPAVMPRVGDASTALRVVFWMKAASSPTSYVDVMEAEISVVARRDVSVTVVLLGYYEKHGVVLKTVTRKAVQKLAV</sequence>
<feature type="chain" id="PRO_5039420649" description="PknH-like protein" evidence="1">
    <location>
        <begin position="26"/>
        <end position="210"/>
    </location>
</feature>
<evidence type="ECO:0000313" key="3">
    <source>
        <dbReference type="Proteomes" id="UP000249341"/>
    </source>
</evidence>
<dbReference type="AlphaFoldDB" id="A0A327Z3Z8"/>
<evidence type="ECO:0000256" key="1">
    <source>
        <dbReference type="SAM" id="SignalP"/>
    </source>
</evidence>
<protein>
    <recommendedName>
        <fullName evidence="4">PknH-like protein</fullName>
    </recommendedName>
</protein>
<dbReference type="OrthoDB" id="9861894at2"/>
<accession>A0A327Z3Z8</accession>
<keyword evidence="3" id="KW-1185">Reference proteome</keyword>
<name>A0A327Z3Z8_9ACTN</name>
<keyword evidence="1" id="KW-0732">Signal</keyword>
<gene>
    <name evidence="2" type="ORF">B0I29_116126</name>
</gene>
<comment type="caution">
    <text evidence="2">The sequence shown here is derived from an EMBL/GenBank/DDBJ whole genome shotgun (WGS) entry which is preliminary data.</text>
</comment>
<dbReference type="EMBL" id="QLMJ01000016">
    <property type="protein sequence ID" value="RAK30467.1"/>
    <property type="molecule type" value="Genomic_DNA"/>
</dbReference>
<proteinExistence type="predicted"/>
<organism evidence="2 3">
    <name type="scientific">Actinoplanes lutulentus</name>
    <dbReference type="NCBI Taxonomy" id="1287878"/>
    <lineage>
        <taxon>Bacteria</taxon>
        <taxon>Bacillati</taxon>
        <taxon>Actinomycetota</taxon>
        <taxon>Actinomycetes</taxon>
        <taxon>Micromonosporales</taxon>
        <taxon>Micromonosporaceae</taxon>
        <taxon>Actinoplanes</taxon>
    </lineage>
</organism>
<feature type="signal peptide" evidence="1">
    <location>
        <begin position="1"/>
        <end position="25"/>
    </location>
</feature>
<reference evidence="2 3" key="1">
    <citation type="submission" date="2018-06" db="EMBL/GenBank/DDBJ databases">
        <title>Genomic Encyclopedia of Type Strains, Phase III (KMG-III): the genomes of soil and plant-associated and newly described type strains.</title>
        <authorList>
            <person name="Whitman W."/>
        </authorList>
    </citation>
    <scope>NUCLEOTIDE SEQUENCE [LARGE SCALE GENOMIC DNA]</scope>
    <source>
        <strain evidence="2 3">CGMCC 4.7090</strain>
    </source>
</reference>
<evidence type="ECO:0008006" key="4">
    <source>
        <dbReference type="Google" id="ProtNLM"/>
    </source>
</evidence>